<organism evidence="1">
    <name type="scientific">Caldiarchaeum subterraneum</name>
    <dbReference type="NCBI Taxonomy" id="311458"/>
    <lineage>
        <taxon>Archaea</taxon>
        <taxon>Nitrososphaerota</taxon>
        <taxon>Candidatus Caldarchaeales</taxon>
        <taxon>Candidatus Caldarchaeaceae</taxon>
        <taxon>Candidatus Caldarchaeum</taxon>
    </lineage>
</organism>
<proteinExistence type="predicted"/>
<evidence type="ECO:0000313" key="1">
    <source>
        <dbReference type="EMBL" id="HHN52241.1"/>
    </source>
</evidence>
<accession>A0A7J3WC72</accession>
<protein>
    <submittedName>
        <fullName evidence="1">Uncharacterized protein</fullName>
    </submittedName>
</protein>
<gene>
    <name evidence="1" type="ORF">ENM30_02895</name>
</gene>
<name>A0A7J3WC72_CALS0</name>
<comment type="caution">
    <text evidence="1">The sequence shown here is derived from an EMBL/GenBank/DDBJ whole genome shotgun (WGS) entry which is preliminary data.</text>
</comment>
<reference evidence="1" key="1">
    <citation type="journal article" date="2020" name="mSystems">
        <title>Genome- and Community-Level Interaction Insights into Carbon Utilization and Element Cycling Functions of Hydrothermarchaeota in Hydrothermal Sediment.</title>
        <authorList>
            <person name="Zhou Z."/>
            <person name="Liu Y."/>
            <person name="Xu W."/>
            <person name="Pan J."/>
            <person name="Luo Z.H."/>
            <person name="Li M."/>
        </authorList>
    </citation>
    <scope>NUCLEOTIDE SEQUENCE [LARGE SCALE GENOMIC DNA]</scope>
    <source>
        <strain evidence="1">SpSt-1073</strain>
    </source>
</reference>
<dbReference type="EMBL" id="DRXG01000057">
    <property type="protein sequence ID" value="HHN52241.1"/>
    <property type="molecule type" value="Genomic_DNA"/>
</dbReference>
<sequence length="96" mass="10748">MHYRTLPSKRIRVTNFKRPHPQPTTSQVKQLHLTPTITEQTSCFRLASKPLIKNCPAENIDTLEKAKTVGTSKPNIKPLLKKLGITETAAAEKVSE</sequence>
<dbReference type="AlphaFoldDB" id="A0A7J3WC72"/>